<protein>
    <submittedName>
        <fullName evidence="1">Uncharacterized protein</fullName>
    </submittedName>
</protein>
<name>A0AA38K7K5_9AGAR</name>
<evidence type="ECO:0000313" key="1">
    <source>
        <dbReference type="EMBL" id="KAJ3780159.1"/>
    </source>
</evidence>
<reference evidence="1" key="1">
    <citation type="submission" date="2022-08" db="EMBL/GenBank/DDBJ databases">
        <authorList>
            <consortium name="DOE Joint Genome Institute"/>
            <person name="Min B."/>
            <person name="Riley R."/>
            <person name="Sierra-Patev S."/>
            <person name="Naranjo-Ortiz M."/>
            <person name="Looney B."/>
            <person name="Konkel Z."/>
            <person name="Slot J.C."/>
            <person name="Sakamoto Y."/>
            <person name="Steenwyk J.L."/>
            <person name="Rokas A."/>
            <person name="Carro J."/>
            <person name="Camarero S."/>
            <person name="Ferreira P."/>
            <person name="Molpeceres G."/>
            <person name="Ruiz-Duenas F.J."/>
            <person name="Serrano A."/>
            <person name="Henrissat B."/>
            <person name="Drula E."/>
            <person name="Hughes K.W."/>
            <person name="Mata J.L."/>
            <person name="Ishikawa N.K."/>
            <person name="Vargas-Isla R."/>
            <person name="Ushijima S."/>
            <person name="Smith C.A."/>
            <person name="Ahrendt S."/>
            <person name="Andreopoulos W."/>
            <person name="He G."/>
            <person name="Labutti K."/>
            <person name="Lipzen A."/>
            <person name="Ng V."/>
            <person name="Sandor L."/>
            <person name="Barry K."/>
            <person name="Martinez A.T."/>
            <person name="Xiao Y."/>
            <person name="Gibbons J.G."/>
            <person name="Terashima K."/>
            <person name="Hibbett D.S."/>
            <person name="Grigoriev I.V."/>
        </authorList>
    </citation>
    <scope>NUCLEOTIDE SEQUENCE</scope>
    <source>
        <strain evidence="1">TFB10291</strain>
    </source>
</reference>
<dbReference type="AlphaFoldDB" id="A0AA38K7K5"/>
<organism evidence="1 2">
    <name type="scientific">Lentinula aff. detonsa</name>
    <dbReference type="NCBI Taxonomy" id="2804958"/>
    <lineage>
        <taxon>Eukaryota</taxon>
        <taxon>Fungi</taxon>
        <taxon>Dikarya</taxon>
        <taxon>Basidiomycota</taxon>
        <taxon>Agaricomycotina</taxon>
        <taxon>Agaricomycetes</taxon>
        <taxon>Agaricomycetidae</taxon>
        <taxon>Agaricales</taxon>
        <taxon>Marasmiineae</taxon>
        <taxon>Omphalotaceae</taxon>
        <taxon>Lentinula</taxon>
    </lineage>
</organism>
<gene>
    <name evidence="1" type="ORF">GGU10DRAFT_381087</name>
</gene>
<comment type="caution">
    <text evidence="1">The sequence shown here is derived from an EMBL/GenBank/DDBJ whole genome shotgun (WGS) entry which is preliminary data.</text>
</comment>
<dbReference type="EMBL" id="MU793881">
    <property type="protein sequence ID" value="KAJ3780159.1"/>
    <property type="molecule type" value="Genomic_DNA"/>
</dbReference>
<sequence>MANDSPNASTTFLFTSEQLQALARAITSAQPASAPVNTQVPTPPPFTSTAEPTTLGKSLYALFPNVEERHILNITRHEFRPFSLHKLDRHIRTKADTVKGGLDALALGKGSIRDYPSLDSVVVPLLTYFNILIAYARSSGNPDAGCVLSMGAISYVASLMEMAKTF</sequence>
<proteinExistence type="predicted"/>
<dbReference type="Proteomes" id="UP001163798">
    <property type="component" value="Unassembled WGS sequence"/>
</dbReference>
<accession>A0AA38K7K5</accession>
<keyword evidence="2" id="KW-1185">Reference proteome</keyword>
<evidence type="ECO:0000313" key="2">
    <source>
        <dbReference type="Proteomes" id="UP001163798"/>
    </source>
</evidence>